<feature type="compositionally biased region" description="Polar residues" evidence="1">
    <location>
        <begin position="66"/>
        <end position="81"/>
    </location>
</feature>
<keyword evidence="3" id="KW-1185">Reference proteome</keyword>
<dbReference type="Proteomes" id="UP000765509">
    <property type="component" value="Unassembled WGS sequence"/>
</dbReference>
<organism evidence="2 3">
    <name type="scientific">Austropuccinia psidii MF-1</name>
    <dbReference type="NCBI Taxonomy" id="1389203"/>
    <lineage>
        <taxon>Eukaryota</taxon>
        <taxon>Fungi</taxon>
        <taxon>Dikarya</taxon>
        <taxon>Basidiomycota</taxon>
        <taxon>Pucciniomycotina</taxon>
        <taxon>Pucciniomycetes</taxon>
        <taxon>Pucciniales</taxon>
        <taxon>Sphaerophragmiaceae</taxon>
        <taxon>Austropuccinia</taxon>
    </lineage>
</organism>
<feature type="region of interest" description="Disordered" evidence="1">
    <location>
        <begin position="66"/>
        <end position="89"/>
    </location>
</feature>
<gene>
    <name evidence="2" type="ORF">O181_019884</name>
</gene>
<proteinExistence type="predicted"/>
<feature type="region of interest" description="Disordered" evidence="1">
    <location>
        <begin position="198"/>
        <end position="220"/>
    </location>
</feature>
<dbReference type="EMBL" id="AVOT02005864">
    <property type="protein sequence ID" value="MBW0480169.1"/>
    <property type="molecule type" value="Genomic_DNA"/>
</dbReference>
<feature type="region of interest" description="Disordered" evidence="1">
    <location>
        <begin position="233"/>
        <end position="274"/>
    </location>
</feature>
<feature type="compositionally biased region" description="Polar residues" evidence="1">
    <location>
        <begin position="350"/>
        <end position="362"/>
    </location>
</feature>
<dbReference type="AlphaFoldDB" id="A0A9Q3CAE4"/>
<feature type="compositionally biased region" description="Polar residues" evidence="1">
    <location>
        <begin position="202"/>
        <end position="220"/>
    </location>
</feature>
<evidence type="ECO:0000256" key="1">
    <source>
        <dbReference type="SAM" id="MobiDB-lite"/>
    </source>
</evidence>
<name>A0A9Q3CAE4_9BASI</name>
<reference evidence="2" key="1">
    <citation type="submission" date="2021-03" db="EMBL/GenBank/DDBJ databases">
        <title>Draft genome sequence of rust myrtle Austropuccinia psidii MF-1, a brazilian biotype.</title>
        <authorList>
            <person name="Quecine M.C."/>
            <person name="Pachon D.M.R."/>
            <person name="Bonatelli M.L."/>
            <person name="Correr F.H."/>
            <person name="Franceschini L.M."/>
            <person name="Leite T.F."/>
            <person name="Margarido G.R.A."/>
            <person name="Almeida C.A."/>
            <person name="Ferrarezi J.A."/>
            <person name="Labate C.A."/>
        </authorList>
    </citation>
    <scope>NUCLEOTIDE SEQUENCE</scope>
    <source>
        <strain evidence="2">MF-1</strain>
    </source>
</reference>
<feature type="region of interest" description="Disordered" evidence="1">
    <location>
        <begin position="340"/>
        <end position="378"/>
    </location>
</feature>
<protein>
    <submittedName>
        <fullName evidence="2">Uncharacterized protein</fullName>
    </submittedName>
</protein>
<sequence length="432" mass="47369">MDSRPFFWCFTPLYSTDERSLLGAAEGYPSIIPCKTYLIRSQARFHWPYLAFTSCSSMASRLTSHSATPSTPVQVQAATPTISPPAKAPAQILAPSPTTFLSSPSVNHTQTSVSRAAWSASSLKESPSSRANQSSSSKTQIGPVIALRKIQDKYISDMSIPKYEKSETTNNGSGTPKLGSSQEYLVVNKNSMHQLILPQHNGYPQSSDKASRSFYSNNDVQNHSNLTASLQVSSLQDPTAPAYRSAESTFRPRSTEEPLASPITPPPPETPINVSACREQDLSESLVLQERHNNFLSEKHQAEAHSAGSWDQTFSLDGEYAEISPVLGAVRPSELRPCLTSAFQSPGEKTPTQSKNSSSRGNNEQRETGIYGDNLSYDSENDELESAVQTTVKRTRISQLSDSTALPRVGSLMELSTRDFNNQNEFRKLKSF</sequence>
<evidence type="ECO:0000313" key="3">
    <source>
        <dbReference type="Proteomes" id="UP000765509"/>
    </source>
</evidence>
<evidence type="ECO:0000313" key="2">
    <source>
        <dbReference type="EMBL" id="MBW0480169.1"/>
    </source>
</evidence>
<comment type="caution">
    <text evidence="2">The sequence shown here is derived from an EMBL/GenBank/DDBJ whole genome shotgun (WGS) entry which is preliminary data.</text>
</comment>
<accession>A0A9Q3CAE4</accession>